<evidence type="ECO:0000313" key="3">
    <source>
        <dbReference type="Proteomes" id="UP000001887"/>
    </source>
</evidence>
<sequence length="182" mass="20344" precursor="true">MHRNYGRQFFELSMLAAMAVAFFCSFHAAAMGQEARGPVSPPSRDRPYDGIQAGLEAYEQADEVRRANLAGQAATTDFLSSGAYRFFPPLPPPWAAQPAWPGSIFYDTNPTTGFYYPRRVIIGQREVQTSENRWESRPIYSEPRIFPAPFGTEVFPATQLPEAAYELPARSLSPPSGGRREF</sequence>
<keyword evidence="1" id="KW-0732">Signal</keyword>
<protein>
    <submittedName>
        <fullName evidence="2">Uncharacterized protein</fullName>
    </submittedName>
</protein>
<accession>D2QXT4</accession>
<dbReference type="Proteomes" id="UP000001887">
    <property type="component" value="Chromosome"/>
</dbReference>
<dbReference type="HOGENOM" id="CLU_1480717_0_0_0"/>
<evidence type="ECO:0000256" key="1">
    <source>
        <dbReference type="SAM" id="SignalP"/>
    </source>
</evidence>
<dbReference type="KEGG" id="psl:Psta_3347"/>
<feature type="chain" id="PRO_5003035270" evidence="1">
    <location>
        <begin position="31"/>
        <end position="182"/>
    </location>
</feature>
<proteinExistence type="predicted"/>
<dbReference type="AlphaFoldDB" id="D2QXT4"/>
<name>D2QXT4_PIRSD</name>
<keyword evidence="3" id="KW-1185">Reference proteome</keyword>
<reference evidence="2 3" key="1">
    <citation type="journal article" date="2009" name="Stand. Genomic Sci.">
        <title>Complete genome sequence of Pirellula staleyi type strain (ATCC 27377).</title>
        <authorList>
            <person name="Clum A."/>
            <person name="Tindall B.J."/>
            <person name="Sikorski J."/>
            <person name="Ivanova N."/>
            <person name="Mavrommatis K."/>
            <person name="Lucas S."/>
            <person name="Glavina del Rio T."/>
            <person name="Nolan M."/>
            <person name="Chen F."/>
            <person name="Tice H."/>
            <person name="Pitluck S."/>
            <person name="Cheng J.F."/>
            <person name="Chertkov O."/>
            <person name="Brettin T."/>
            <person name="Han C."/>
            <person name="Detter J.C."/>
            <person name="Kuske C."/>
            <person name="Bruce D."/>
            <person name="Goodwin L."/>
            <person name="Ovchinikova G."/>
            <person name="Pati A."/>
            <person name="Mikhailova N."/>
            <person name="Chen A."/>
            <person name="Palaniappan K."/>
            <person name="Land M."/>
            <person name="Hauser L."/>
            <person name="Chang Y.J."/>
            <person name="Jeffries C.D."/>
            <person name="Chain P."/>
            <person name="Rohde M."/>
            <person name="Goker M."/>
            <person name="Bristow J."/>
            <person name="Eisen J.A."/>
            <person name="Markowitz V."/>
            <person name="Hugenholtz P."/>
            <person name="Kyrpides N.C."/>
            <person name="Klenk H.P."/>
            <person name="Lapidus A."/>
        </authorList>
    </citation>
    <scope>NUCLEOTIDE SEQUENCE [LARGE SCALE GENOMIC DNA]</scope>
    <source>
        <strain evidence="3">ATCC 27377 / DSM 6068 / ICPB 4128</strain>
    </source>
</reference>
<organism evidence="2 3">
    <name type="scientific">Pirellula staleyi (strain ATCC 27377 / DSM 6068 / ICPB 4128)</name>
    <name type="common">Pirella staleyi</name>
    <dbReference type="NCBI Taxonomy" id="530564"/>
    <lineage>
        <taxon>Bacteria</taxon>
        <taxon>Pseudomonadati</taxon>
        <taxon>Planctomycetota</taxon>
        <taxon>Planctomycetia</taxon>
        <taxon>Pirellulales</taxon>
        <taxon>Pirellulaceae</taxon>
        <taxon>Pirellula</taxon>
    </lineage>
</organism>
<feature type="signal peptide" evidence="1">
    <location>
        <begin position="1"/>
        <end position="30"/>
    </location>
</feature>
<dbReference type="EMBL" id="CP001848">
    <property type="protein sequence ID" value="ADB18011.1"/>
    <property type="molecule type" value="Genomic_DNA"/>
</dbReference>
<evidence type="ECO:0000313" key="2">
    <source>
        <dbReference type="EMBL" id="ADB18011.1"/>
    </source>
</evidence>
<gene>
    <name evidence="2" type="ordered locus">Psta_3347</name>
</gene>